<proteinExistence type="predicted"/>
<evidence type="ECO:0000259" key="1">
    <source>
        <dbReference type="PROSITE" id="PS51196"/>
    </source>
</evidence>
<dbReference type="AlphaFoldDB" id="X1VQ83"/>
<feature type="non-terminal residue" evidence="2">
    <location>
        <position position="1"/>
    </location>
</feature>
<feature type="domain" description="SecA family profile" evidence="1">
    <location>
        <begin position="1"/>
        <end position="38"/>
    </location>
</feature>
<protein>
    <recommendedName>
        <fullName evidence="1">SecA family profile domain-containing protein</fullName>
    </recommendedName>
</protein>
<dbReference type="Gene3D" id="3.40.50.300">
    <property type="entry name" value="P-loop containing nucleotide triphosphate hydrolases"/>
    <property type="match status" value="1"/>
</dbReference>
<comment type="caution">
    <text evidence="2">The sequence shown here is derived from an EMBL/GenBank/DDBJ whole genome shotgun (WGS) entry which is preliminary data.</text>
</comment>
<feature type="non-terminal residue" evidence="2">
    <location>
        <position position="38"/>
    </location>
</feature>
<dbReference type="PROSITE" id="PS51196">
    <property type="entry name" value="SECA_MOTOR_DEAD"/>
    <property type="match status" value="1"/>
</dbReference>
<dbReference type="EMBL" id="BARW01043267">
    <property type="protein sequence ID" value="GAJ18831.1"/>
    <property type="molecule type" value="Genomic_DNA"/>
</dbReference>
<dbReference type="InterPro" id="IPR044722">
    <property type="entry name" value="SecA_SF2_C"/>
</dbReference>
<accession>X1VQ83</accession>
<sequence length="38" mass="4504">VVPTNKPLVRTNHPDIIYKTEKEKFKAICDEIEELHRV</sequence>
<evidence type="ECO:0000313" key="2">
    <source>
        <dbReference type="EMBL" id="GAJ18831.1"/>
    </source>
</evidence>
<gene>
    <name evidence="2" type="ORF">S12H4_63498</name>
</gene>
<dbReference type="InterPro" id="IPR027417">
    <property type="entry name" value="P-loop_NTPase"/>
</dbReference>
<name>X1VQ83_9ZZZZ</name>
<dbReference type="InterPro" id="IPR014018">
    <property type="entry name" value="SecA_motor_DEAD"/>
</dbReference>
<dbReference type="Pfam" id="PF21090">
    <property type="entry name" value="P-loop_SecA"/>
    <property type="match status" value="1"/>
</dbReference>
<reference evidence="2" key="1">
    <citation type="journal article" date="2014" name="Front. Microbiol.">
        <title>High frequency of phylogenetically diverse reductive dehalogenase-homologous genes in deep subseafloor sedimentary metagenomes.</title>
        <authorList>
            <person name="Kawai M."/>
            <person name="Futagami T."/>
            <person name="Toyoda A."/>
            <person name="Takaki Y."/>
            <person name="Nishi S."/>
            <person name="Hori S."/>
            <person name="Arai W."/>
            <person name="Tsubouchi T."/>
            <person name="Morono Y."/>
            <person name="Uchiyama I."/>
            <person name="Ito T."/>
            <person name="Fujiyama A."/>
            <person name="Inagaki F."/>
            <person name="Takami H."/>
        </authorList>
    </citation>
    <scope>NUCLEOTIDE SEQUENCE</scope>
    <source>
        <strain evidence="2">Expedition CK06-06</strain>
    </source>
</reference>
<organism evidence="2">
    <name type="scientific">marine sediment metagenome</name>
    <dbReference type="NCBI Taxonomy" id="412755"/>
    <lineage>
        <taxon>unclassified sequences</taxon>
        <taxon>metagenomes</taxon>
        <taxon>ecological metagenomes</taxon>
    </lineage>
</organism>